<keyword evidence="3" id="KW-1185">Reference proteome</keyword>
<evidence type="ECO:0000313" key="3">
    <source>
        <dbReference type="Proteomes" id="UP001321473"/>
    </source>
</evidence>
<dbReference type="EMBL" id="JARKHS020002333">
    <property type="protein sequence ID" value="KAK8786848.1"/>
    <property type="molecule type" value="Genomic_DNA"/>
</dbReference>
<name>A0AAQ4FJV2_AMBAM</name>
<reference evidence="2 3" key="1">
    <citation type="journal article" date="2023" name="Arcadia Sci">
        <title>De novo assembly of a long-read Amblyomma americanum tick genome.</title>
        <authorList>
            <person name="Chou S."/>
            <person name="Poskanzer K.E."/>
            <person name="Rollins M."/>
            <person name="Thuy-Boun P.S."/>
        </authorList>
    </citation>
    <scope>NUCLEOTIDE SEQUENCE [LARGE SCALE GENOMIC DNA]</scope>
    <source>
        <strain evidence="2">F_SG_1</strain>
        <tissue evidence="2">Salivary glands</tissue>
    </source>
</reference>
<organism evidence="2 3">
    <name type="scientific">Amblyomma americanum</name>
    <name type="common">Lone star tick</name>
    <dbReference type="NCBI Taxonomy" id="6943"/>
    <lineage>
        <taxon>Eukaryota</taxon>
        <taxon>Metazoa</taxon>
        <taxon>Ecdysozoa</taxon>
        <taxon>Arthropoda</taxon>
        <taxon>Chelicerata</taxon>
        <taxon>Arachnida</taxon>
        <taxon>Acari</taxon>
        <taxon>Parasitiformes</taxon>
        <taxon>Ixodida</taxon>
        <taxon>Ixodoidea</taxon>
        <taxon>Ixodidae</taxon>
        <taxon>Amblyomminae</taxon>
        <taxon>Amblyomma</taxon>
    </lineage>
</organism>
<protein>
    <submittedName>
        <fullName evidence="2">Uncharacterized protein</fullName>
    </submittedName>
</protein>
<dbReference type="Proteomes" id="UP001321473">
    <property type="component" value="Unassembled WGS sequence"/>
</dbReference>
<keyword evidence="1" id="KW-0812">Transmembrane</keyword>
<dbReference type="AlphaFoldDB" id="A0AAQ4FJV2"/>
<evidence type="ECO:0000313" key="2">
    <source>
        <dbReference type="EMBL" id="KAK8786848.1"/>
    </source>
</evidence>
<sequence>MEPLDATRRVTKVTVGAELQPCTGEAFDRAHSQVPAQACSRNYATKNFLLSPCGSTEDEGQPVAHPLSTYRRYLAPAASVQECILIKEAEAAVLNKAGKSLETVGRIFQGRNADSHKQEQQDILEVLQAVTAREGAVRADEAAEYNLPIIIRGAVALGVKKWLDKRGLPIITELKFIMNVVLWLTLASLAAVAYGASIVPIPTVQRPALSKEGEVEVLENAGKNLETLGRLLQGKDVTSDKESQEELLEVLKALTTGEGLSEEASEYFWPIIARGVAQGVIAHGVHKWLNRKG</sequence>
<evidence type="ECO:0000256" key="1">
    <source>
        <dbReference type="SAM" id="Phobius"/>
    </source>
</evidence>
<gene>
    <name evidence="2" type="ORF">V5799_023369</name>
</gene>
<comment type="caution">
    <text evidence="2">The sequence shown here is derived from an EMBL/GenBank/DDBJ whole genome shotgun (WGS) entry which is preliminary data.</text>
</comment>
<keyword evidence="1" id="KW-1133">Transmembrane helix</keyword>
<feature type="transmembrane region" description="Helical" evidence="1">
    <location>
        <begin position="176"/>
        <end position="196"/>
    </location>
</feature>
<proteinExistence type="predicted"/>
<accession>A0AAQ4FJV2</accession>
<keyword evidence="1" id="KW-0472">Membrane</keyword>